<dbReference type="GeneID" id="9594560"/>
<dbReference type="InterPro" id="IPR050361">
    <property type="entry name" value="MPP/UQCRC_Complex"/>
</dbReference>
<evidence type="ECO:0000256" key="5">
    <source>
        <dbReference type="RuleBase" id="RU004447"/>
    </source>
</evidence>
<dbReference type="GO" id="GO:0046872">
    <property type="term" value="F:metal ion binding"/>
    <property type="evidence" value="ECO:0007669"/>
    <property type="project" value="InterPro"/>
</dbReference>
<dbReference type="PROSITE" id="PS00143">
    <property type="entry name" value="INSULINASE"/>
    <property type="match status" value="1"/>
</dbReference>
<feature type="domain" description="Peptidase M16 N-terminal" evidence="7">
    <location>
        <begin position="40"/>
        <end position="186"/>
    </location>
</feature>
<evidence type="ECO:0000256" key="3">
    <source>
        <dbReference type="ARBA" id="ARBA00030006"/>
    </source>
</evidence>
<evidence type="ECO:0000256" key="2">
    <source>
        <dbReference type="ARBA" id="ARBA00007261"/>
    </source>
</evidence>
<dbReference type="Gene3D" id="3.30.830.10">
    <property type="entry name" value="Metalloenzyme, LuxS/M16 peptidase-like"/>
    <property type="match status" value="2"/>
</dbReference>
<dbReference type="GO" id="GO:0004222">
    <property type="term" value="F:metalloendopeptidase activity"/>
    <property type="evidence" value="ECO:0007669"/>
    <property type="project" value="EnsemblFungi"/>
</dbReference>
<dbReference type="InterPro" id="IPR011249">
    <property type="entry name" value="Metalloenz_LuxS/M16"/>
</dbReference>
<dbReference type="InterPro" id="IPR001431">
    <property type="entry name" value="Pept_M16_Zn_BS"/>
</dbReference>
<comment type="function">
    <text evidence="1">Substrate recognition and binding subunit of the essential mitochondrial processing protease (MPP), which cleaves the mitochondrial sequence off newly imported precursors proteins.</text>
</comment>
<evidence type="ECO:0000256" key="6">
    <source>
        <dbReference type="SAM" id="MobiDB-lite"/>
    </source>
</evidence>
<accession>D8PRR4</accession>
<dbReference type="STRING" id="578458.D8PRR4"/>
<dbReference type="Pfam" id="PF00675">
    <property type="entry name" value="Peptidase_M16"/>
    <property type="match status" value="1"/>
</dbReference>
<dbReference type="Proteomes" id="UP000007431">
    <property type="component" value="Unassembled WGS sequence"/>
</dbReference>
<dbReference type="InterPro" id="IPR007863">
    <property type="entry name" value="Peptidase_M16_C"/>
</dbReference>
<name>D8PRR4_SCHCM</name>
<dbReference type="EMBL" id="GL377302">
    <property type="protein sequence ID" value="EFJ02525.1"/>
    <property type="molecule type" value="Genomic_DNA"/>
</dbReference>
<evidence type="ECO:0000313" key="9">
    <source>
        <dbReference type="EMBL" id="EFJ02525.1"/>
    </source>
</evidence>
<dbReference type="OrthoDB" id="277191at2759"/>
<dbReference type="VEuPathDB" id="FungiDB:SCHCODRAFT_02528897"/>
<feature type="region of interest" description="Disordered" evidence="6">
    <location>
        <begin position="235"/>
        <end position="259"/>
    </location>
</feature>
<proteinExistence type="inferred from homology"/>
<reference evidence="9 10" key="1">
    <citation type="journal article" date="2010" name="Nat. Biotechnol.">
        <title>Genome sequence of the model mushroom Schizophyllum commune.</title>
        <authorList>
            <person name="Ohm R.A."/>
            <person name="de Jong J.F."/>
            <person name="Lugones L.G."/>
            <person name="Aerts A."/>
            <person name="Kothe E."/>
            <person name="Stajich J.E."/>
            <person name="de Vries R.P."/>
            <person name="Record E."/>
            <person name="Levasseur A."/>
            <person name="Baker S.E."/>
            <person name="Bartholomew K.A."/>
            <person name="Coutinho P.M."/>
            <person name="Erdmann S."/>
            <person name="Fowler T.J."/>
            <person name="Gathman A.C."/>
            <person name="Lombard V."/>
            <person name="Henrissat B."/>
            <person name="Knabe N."/>
            <person name="Kuees U."/>
            <person name="Lilly W.W."/>
            <person name="Lindquist E."/>
            <person name="Lucas S."/>
            <person name="Magnuson J.K."/>
            <person name="Piumi F."/>
            <person name="Raudaskoski M."/>
            <person name="Salamov A."/>
            <person name="Schmutz J."/>
            <person name="Schwarze F.W.M.R."/>
            <person name="vanKuyk P.A."/>
            <person name="Horton J.S."/>
            <person name="Grigoriev I.V."/>
            <person name="Woesten H.A.B."/>
        </authorList>
    </citation>
    <scope>NUCLEOTIDE SEQUENCE [LARGE SCALE GENOMIC DNA]</scope>
    <source>
        <strain evidence="10">H4-8 / FGSC 9210</strain>
    </source>
</reference>
<evidence type="ECO:0000313" key="10">
    <source>
        <dbReference type="Proteomes" id="UP000007431"/>
    </source>
</evidence>
<dbReference type="OMA" id="LKYHHSP"/>
<evidence type="ECO:0000256" key="1">
    <source>
        <dbReference type="ARBA" id="ARBA00002123"/>
    </source>
</evidence>
<feature type="domain" description="Peptidase M16 C-terminal" evidence="8">
    <location>
        <begin position="192"/>
        <end position="429"/>
    </location>
</feature>
<dbReference type="GO" id="GO:0017087">
    <property type="term" value="C:mitochondrial processing peptidase complex"/>
    <property type="evidence" value="ECO:0007669"/>
    <property type="project" value="EnsemblFungi"/>
</dbReference>
<dbReference type="HOGENOM" id="CLU_009902_5_2_1"/>
<evidence type="ECO:0000259" key="8">
    <source>
        <dbReference type="Pfam" id="PF05193"/>
    </source>
</evidence>
<dbReference type="GO" id="GO:0006627">
    <property type="term" value="P:protein processing involved in protein targeting to mitochondrion"/>
    <property type="evidence" value="ECO:0007669"/>
    <property type="project" value="EnsemblFungi"/>
</dbReference>
<evidence type="ECO:0000259" key="7">
    <source>
        <dbReference type="Pfam" id="PF00675"/>
    </source>
</evidence>
<gene>
    <name evidence="9" type="ORF">SCHCODRAFT_64758</name>
</gene>
<dbReference type="KEGG" id="scm:SCHCO_02528897"/>
<dbReference type="Pfam" id="PF05193">
    <property type="entry name" value="Peptidase_M16_C"/>
    <property type="match status" value="1"/>
</dbReference>
<protein>
    <recommendedName>
        <fullName evidence="3">Alpha-MPP</fullName>
    </recommendedName>
    <alternativeName>
        <fullName evidence="4">Inactive zinc metalloprotease alpha</fullName>
    </alternativeName>
</protein>
<dbReference type="PANTHER" id="PTHR11851">
    <property type="entry name" value="METALLOPROTEASE"/>
    <property type="match status" value="1"/>
</dbReference>
<keyword evidence="10" id="KW-1185">Reference proteome</keyword>
<dbReference type="eggNOG" id="KOG2067">
    <property type="taxonomic scope" value="Eukaryota"/>
</dbReference>
<evidence type="ECO:0000256" key="4">
    <source>
        <dbReference type="ARBA" id="ARBA00032315"/>
    </source>
</evidence>
<dbReference type="GO" id="GO:0061133">
    <property type="term" value="F:endopeptidase activator activity"/>
    <property type="evidence" value="ECO:0007669"/>
    <property type="project" value="EnsemblFungi"/>
</dbReference>
<dbReference type="RefSeq" id="XP_003037427.1">
    <property type="nucleotide sequence ID" value="XM_003037381.1"/>
</dbReference>
<sequence>MHRARVIARRGNRLPKQCRQLQHLAPSPSVQLTTLPNKIRVATERTPGHFSSVGLYVDAGSRYETPDILGVSHFLDRMAFKSTKNRTEEEMAAAIHSLGSQILCSSTREALMYQSSHFHDGTPLAVSLIADTVCNPRFTPEEVEAQRDAAAYEVREISSKPEMILPEILHGVAYNHTGLGNSLLCPPERIDKITPETLRRAMDLWYKPERMVVAGVGMQHEELVELVDKHFASLKTASAPSPQSRAASQQTPQHLLNPHTPSVTKTLTRAASYLFPNSVNDAPSQLTTQSTYTGGHEHIHDTSTEFNHLYIAFEGGGINDEDIFALATMQVLLGGGGSFSAGGPGKGMYSRLYTHILNHFPQIDHCASFHHIYTDSSLFGLFASFVPASSGLRGGNTPGQILPHLVHQLSLLLYTAVPEKELERAKNQLKSSMMMALESRAVEVEDLGRQLLVGNRREPIEEMVEKIDRLTPADIQRVATRFWGHGSERKPTVVCMGHEHTGDWQSVFRKYSVSV</sequence>
<dbReference type="PANTHER" id="PTHR11851:SF49">
    <property type="entry name" value="MITOCHONDRIAL-PROCESSING PEPTIDASE SUBUNIT ALPHA"/>
    <property type="match status" value="1"/>
</dbReference>
<feature type="compositionally biased region" description="Low complexity" evidence="6">
    <location>
        <begin position="236"/>
        <end position="253"/>
    </location>
</feature>
<organism evidence="10">
    <name type="scientific">Schizophyllum commune (strain H4-8 / FGSC 9210)</name>
    <name type="common">Split gill fungus</name>
    <dbReference type="NCBI Taxonomy" id="578458"/>
    <lineage>
        <taxon>Eukaryota</taxon>
        <taxon>Fungi</taxon>
        <taxon>Dikarya</taxon>
        <taxon>Basidiomycota</taxon>
        <taxon>Agaricomycotina</taxon>
        <taxon>Agaricomycetes</taxon>
        <taxon>Agaricomycetidae</taxon>
        <taxon>Agaricales</taxon>
        <taxon>Schizophyllaceae</taxon>
        <taxon>Schizophyllum</taxon>
    </lineage>
</organism>
<dbReference type="FunCoup" id="D8PRR4">
    <property type="interactions" value="649"/>
</dbReference>
<dbReference type="InParanoid" id="D8PRR4"/>
<comment type="similarity">
    <text evidence="2 5">Belongs to the peptidase M16 family.</text>
</comment>
<dbReference type="AlphaFoldDB" id="D8PRR4"/>
<dbReference type="InterPro" id="IPR011765">
    <property type="entry name" value="Pept_M16_N"/>
</dbReference>
<dbReference type="SUPFAM" id="SSF63411">
    <property type="entry name" value="LuxS/MPP-like metallohydrolase"/>
    <property type="match status" value="2"/>
</dbReference>